<dbReference type="InterPro" id="IPR012340">
    <property type="entry name" value="NA-bd_OB-fold"/>
</dbReference>
<dbReference type="Gene3D" id="3.30.160.100">
    <property type="entry name" value="Ribosome hibernation promotion factor-like"/>
    <property type="match status" value="1"/>
</dbReference>
<dbReference type="PROSITE" id="PS51857">
    <property type="entry name" value="CSD_2"/>
    <property type="match status" value="1"/>
</dbReference>
<proteinExistence type="predicted"/>
<dbReference type="GO" id="GO:0003676">
    <property type="term" value="F:nucleic acid binding"/>
    <property type="evidence" value="ECO:0007669"/>
    <property type="project" value="InterPro"/>
</dbReference>
<feature type="domain" description="CSD" evidence="2">
    <location>
        <begin position="115"/>
        <end position="180"/>
    </location>
</feature>
<protein>
    <submittedName>
        <fullName evidence="3">Ribosomal subunit interface protein</fullName>
    </submittedName>
</protein>
<dbReference type="OrthoDB" id="9782252at2"/>
<dbReference type="Pfam" id="PF02482">
    <property type="entry name" value="Ribosomal_S30AE"/>
    <property type="match status" value="1"/>
</dbReference>
<dbReference type="SUPFAM" id="SSF50249">
    <property type="entry name" value="Nucleic acid-binding proteins"/>
    <property type="match status" value="1"/>
</dbReference>
<keyword evidence="4" id="KW-1185">Reference proteome</keyword>
<dbReference type="InterPro" id="IPR036567">
    <property type="entry name" value="RHF-like"/>
</dbReference>
<dbReference type="InterPro" id="IPR002059">
    <property type="entry name" value="CSP_DNA-bd"/>
</dbReference>
<evidence type="ECO:0000313" key="3">
    <source>
        <dbReference type="EMBL" id="PYE84105.1"/>
    </source>
</evidence>
<dbReference type="Pfam" id="PF00313">
    <property type="entry name" value="CSD"/>
    <property type="match status" value="1"/>
</dbReference>
<dbReference type="SUPFAM" id="SSF69754">
    <property type="entry name" value="Ribosome binding protein Y (YfiA homologue)"/>
    <property type="match status" value="1"/>
</dbReference>
<dbReference type="GO" id="GO:0005829">
    <property type="term" value="C:cytosol"/>
    <property type="evidence" value="ECO:0007669"/>
    <property type="project" value="UniProtKB-ARBA"/>
</dbReference>
<evidence type="ECO:0000259" key="2">
    <source>
        <dbReference type="PROSITE" id="PS51857"/>
    </source>
</evidence>
<evidence type="ECO:0000256" key="1">
    <source>
        <dbReference type="SAM" id="MobiDB-lite"/>
    </source>
</evidence>
<name>A0A318SRX3_9RHOB</name>
<accession>A0A318SRX3</accession>
<dbReference type="SMART" id="SM00357">
    <property type="entry name" value="CSP"/>
    <property type="match status" value="1"/>
</dbReference>
<dbReference type="InterPro" id="IPR011129">
    <property type="entry name" value="CSD"/>
</dbReference>
<gene>
    <name evidence="3" type="ORF">DFP88_103472</name>
</gene>
<reference evidence="3 4" key="1">
    <citation type="submission" date="2018-06" db="EMBL/GenBank/DDBJ databases">
        <title>Genomic Encyclopedia of Type Strains, Phase III (KMG-III): the genomes of soil and plant-associated and newly described type strains.</title>
        <authorList>
            <person name="Whitman W."/>
        </authorList>
    </citation>
    <scope>NUCLEOTIDE SEQUENCE [LARGE SCALE GENOMIC DNA]</scope>
    <source>
        <strain evidence="3 4">CECT 9025</strain>
    </source>
</reference>
<dbReference type="Gene3D" id="2.40.50.140">
    <property type="entry name" value="Nucleic acid-binding proteins"/>
    <property type="match status" value="1"/>
</dbReference>
<dbReference type="RefSeq" id="WP_110814659.1">
    <property type="nucleotide sequence ID" value="NZ_QJTE01000003.1"/>
</dbReference>
<comment type="caution">
    <text evidence="3">The sequence shown here is derived from an EMBL/GenBank/DDBJ whole genome shotgun (WGS) entry which is preliminary data.</text>
</comment>
<dbReference type="EMBL" id="QJTE01000003">
    <property type="protein sequence ID" value="PYE84105.1"/>
    <property type="molecule type" value="Genomic_DNA"/>
</dbReference>
<dbReference type="AlphaFoldDB" id="A0A318SRX3"/>
<organism evidence="3 4">
    <name type="scientific">Pseudoroseicyclus aestuarii</name>
    <dbReference type="NCBI Taxonomy" id="1795041"/>
    <lineage>
        <taxon>Bacteria</taxon>
        <taxon>Pseudomonadati</taxon>
        <taxon>Pseudomonadota</taxon>
        <taxon>Alphaproteobacteria</taxon>
        <taxon>Rhodobacterales</taxon>
        <taxon>Paracoccaceae</taxon>
        <taxon>Pseudoroseicyclus</taxon>
    </lineage>
</organism>
<feature type="compositionally biased region" description="Polar residues" evidence="1">
    <location>
        <begin position="164"/>
        <end position="180"/>
    </location>
</feature>
<evidence type="ECO:0000313" key="4">
    <source>
        <dbReference type="Proteomes" id="UP000248311"/>
    </source>
</evidence>
<dbReference type="CDD" id="cd00552">
    <property type="entry name" value="RaiA"/>
    <property type="match status" value="1"/>
</dbReference>
<dbReference type="InterPro" id="IPR003489">
    <property type="entry name" value="RHF/RaiA"/>
</dbReference>
<dbReference type="Proteomes" id="UP000248311">
    <property type="component" value="Unassembled WGS sequence"/>
</dbReference>
<sequence>MDTPLEIAFHNMDRSEQLEDRIRARAAKMERYYKHITSAHVVIEPAQKAKAANRQYHVRIEARVPGTELVVNQDPGQRDHHNPYQTVNDAFDAMDRQLEQFSQTKRGEVKRLDGPPTGRVRQLFSEYGFIDTTDGQDIWFHRASVEGGGFDDLKVGDPVELSISQSGNEGMGPQASSVRPTSAMRVAG</sequence>
<feature type="region of interest" description="Disordered" evidence="1">
    <location>
        <begin position="164"/>
        <end position="188"/>
    </location>
</feature>